<organism evidence="3 4">
    <name type="scientific">Paenibacillus mangrovi</name>
    <dbReference type="NCBI Taxonomy" id="2931978"/>
    <lineage>
        <taxon>Bacteria</taxon>
        <taxon>Bacillati</taxon>
        <taxon>Bacillota</taxon>
        <taxon>Bacilli</taxon>
        <taxon>Bacillales</taxon>
        <taxon>Paenibacillaceae</taxon>
        <taxon>Paenibacillus</taxon>
    </lineage>
</organism>
<dbReference type="SUPFAM" id="SSF51556">
    <property type="entry name" value="Metallo-dependent hydrolases"/>
    <property type="match status" value="1"/>
</dbReference>
<dbReference type="GO" id="GO:0016787">
    <property type="term" value="F:hydrolase activity"/>
    <property type="evidence" value="ECO:0007669"/>
    <property type="project" value="InterPro"/>
</dbReference>
<dbReference type="RefSeq" id="WP_244723728.1">
    <property type="nucleotide sequence ID" value="NZ_JALIRP010000003.1"/>
</dbReference>
<gene>
    <name evidence="3" type="ORF">MUG84_08635</name>
</gene>
<dbReference type="InterPro" id="IPR032466">
    <property type="entry name" value="Metal_Hydrolase"/>
</dbReference>
<evidence type="ECO:0000313" key="3">
    <source>
        <dbReference type="EMBL" id="MCJ8011807.1"/>
    </source>
</evidence>
<keyword evidence="4" id="KW-1185">Reference proteome</keyword>
<proteinExistence type="inferred from homology"/>
<name>A0A9X2B4M6_9BACL</name>
<dbReference type="InterPro" id="IPR006680">
    <property type="entry name" value="Amidohydro-rel"/>
</dbReference>
<evidence type="ECO:0000259" key="2">
    <source>
        <dbReference type="Pfam" id="PF04909"/>
    </source>
</evidence>
<evidence type="ECO:0000256" key="1">
    <source>
        <dbReference type="ARBA" id="ARBA00038310"/>
    </source>
</evidence>
<comment type="caution">
    <text evidence="3">The sequence shown here is derived from an EMBL/GenBank/DDBJ whole genome shotgun (WGS) entry which is preliminary data.</text>
</comment>
<reference evidence="3" key="1">
    <citation type="submission" date="2022-04" db="EMBL/GenBank/DDBJ databases">
        <title>Paenibacillus mangrovi sp. nov., a novel endophytic bacterium isolated from bark of Kandelia candel.</title>
        <authorList>
            <person name="Tuo L."/>
        </authorList>
    </citation>
    <scope>NUCLEOTIDE SEQUENCE</scope>
    <source>
        <strain evidence="3">KQZ6P-2</strain>
    </source>
</reference>
<dbReference type="AlphaFoldDB" id="A0A9X2B4M6"/>
<dbReference type="InterPro" id="IPR052350">
    <property type="entry name" value="Metallo-dep_Lactonases"/>
</dbReference>
<dbReference type="EMBL" id="JALIRP010000003">
    <property type="protein sequence ID" value="MCJ8011807.1"/>
    <property type="molecule type" value="Genomic_DNA"/>
</dbReference>
<dbReference type="Pfam" id="PF04909">
    <property type="entry name" value="Amidohydro_2"/>
    <property type="match status" value="1"/>
</dbReference>
<evidence type="ECO:0000313" key="4">
    <source>
        <dbReference type="Proteomes" id="UP001139347"/>
    </source>
</evidence>
<dbReference type="Proteomes" id="UP001139347">
    <property type="component" value="Unassembled WGS sequence"/>
</dbReference>
<feature type="domain" description="Amidohydrolase-related" evidence="2">
    <location>
        <begin position="3"/>
        <end position="277"/>
    </location>
</feature>
<comment type="similarity">
    <text evidence="1">Belongs to the metallo-dependent hydrolases superfamily.</text>
</comment>
<dbReference type="Gene3D" id="3.20.20.140">
    <property type="entry name" value="Metal-dependent hydrolases"/>
    <property type="match status" value="1"/>
</dbReference>
<dbReference type="PANTHER" id="PTHR43569:SF2">
    <property type="entry name" value="AMIDOHYDROLASE-RELATED DOMAIN-CONTAINING PROTEIN"/>
    <property type="match status" value="1"/>
</dbReference>
<protein>
    <submittedName>
        <fullName evidence="3">Amidohydrolase family protein</fullName>
    </submittedName>
</protein>
<sequence>MMIDAHQHYWRLDRGDYGWLTPASGPILFQDYMPDLLKDELHNGVQGTIVVQAAPTMEETAFLLDLCDKEETLIGVVGWLDINASDFEKHYLRFRSHPRFVGIRPNFPDFTDGEWGQHKQLIHNLSILAEDDCPVDLLVRPPALAGMVKLLGHVPNLSAVVDHLGKPDLSGENYQLWANGMRSIAKFERTSCKVSGLATEGPFGDLKPTQVIQPYIQHVIQEFGSSRLMFGSDWPICLQAGSFTEMRSMIEEALSMSLSADEIDHVFGHNAVRIYDLR</sequence>
<accession>A0A9X2B4M6</accession>
<dbReference type="PANTHER" id="PTHR43569">
    <property type="entry name" value="AMIDOHYDROLASE"/>
    <property type="match status" value="1"/>
</dbReference>